<evidence type="ECO:0000313" key="4">
    <source>
        <dbReference type="Proteomes" id="UP000800035"/>
    </source>
</evidence>
<feature type="signal peptide" evidence="2">
    <location>
        <begin position="1"/>
        <end position="26"/>
    </location>
</feature>
<dbReference type="EMBL" id="ML977052">
    <property type="protein sequence ID" value="KAF1948646.1"/>
    <property type="molecule type" value="Genomic_DNA"/>
</dbReference>
<evidence type="ECO:0000256" key="2">
    <source>
        <dbReference type="SAM" id="SignalP"/>
    </source>
</evidence>
<accession>A0A6A5TD10</accession>
<reference evidence="3" key="1">
    <citation type="journal article" date="2020" name="Stud. Mycol.">
        <title>101 Dothideomycetes genomes: a test case for predicting lifestyles and emergence of pathogens.</title>
        <authorList>
            <person name="Haridas S."/>
            <person name="Albert R."/>
            <person name="Binder M."/>
            <person name="Bloem J."/>
            <person name="Labutti K."/>
            <person name="Salamov A."/>
            <person name="Andreopoulos B."/>
            <person name="Baker S."/>
            <person name="Barry K."/>
            <person name="Bills G."/>
            <person name="Bluhm B."/>
            <person name="Cannon C."/>
            <person name="Castanera R."/>
            <person name="Culley D."/>
            <person name="Daum C."/>
            <person name="Ezra D."/>
            <person name="Gonzalez J."/>
            <person name="Henrissat B."/>
            <person name="Kuo A."/>
            <person name="Liang C."/>
            <person name="Lipzen A."/>
            <person name="Lutzoni F."/>
            <person name="Magnuson J."/>
            <person name="Mondo S."/>
            <person name="Nolan M."/>
            <person name="Ohm R."/>
            <person name="Pangilinan J."/>
            <person name="Park H.-J."/>
            <person name="Ramirez L."/>
            <person name="Alfaro M."/>
            <person name="Sun H."/>
            <person name="Tritt A."/>
            <person name="Yoshinaga Y."/>
            <person name="Zwiers L.-H."/>
            <person name="Turgeon B."/>
            <person name="Goodwin S."/>
            <person name="Spatafora J."/>
            <person name="Crous P."/>
            <person name="Grigoriev I."/>
        </authorList>
    </citation>
    <scope>NUCLEOTIDE SEQUENCE</scope>
    <source>
        <strain evidence="3">CBS 675.92</strain>
    </source>
</reference>
<feature type="compositionally biased region" description="Pro residues" evidence="1">
    <location>
        <begin position="443"/>
        <end position="466"/>
    </location>
</feature>
<sequence length="576" mass="65345">MPLLTPSRLLFAVLSFLIMGFLWTHGLPNPGLSHRLPIIGHDGQPFIPQSSIASKPTSHNAAAAKKPTHANTEWAASPTKSSSVKPTTACRDVRGAADVMVVVRTSRAELSRGLPKHLKSLLDCAPNVAIFSDHSGIVDGIPVHDALESISANRTSKYDEFREYAKIKADKEYASNPKSAEALDKWKFLPMVYRAFQMAPSLRFYIFIEADTSLTWTNLLQWTDRLDYRIQYYTGATITQNDIRLAQSGPGILLSWGALRAYSKMYEERYEEEWESHVGRECCGDQMLASAMAESHVELASSFPLLQGEVPSTLDWTEKHWCAPIVSWHRMNSAEADLLISAQEKWIAKHGWATPYMARDAFQEFISPQLSEKKVDWDNFSSETVITTEPGKKEKEAKQKAEDERKKAEDERKKAEDERKKAEEEQRKKAEEESRNREKEKQQPPPPPPPPPNHDIKQPPPPSPEIPHPKPPHSPRARRDTATDWEKIGHTIKDAADSVEHCQAICNSIQDCLQWRYTPKSEGEGECHLGRVIRLGKQVEKKQGAQEWTSGWNVERIARVTKEWKACEKANWKFNQ</sequence>
<dbReference type="Gene3D" id="3.50.4.10">
    <property type="entry name" value="Hepatocyte Growth Factor"/>
    <property type="match status" value="1"/>
</dbReference>
<name>A0A6A5TD10_9PLEO</name>
<evidence type="ECO:0008006" key="5">
    <source>
        <dbReference type="Google" id="ProtNLM"/>
    </source>
</evidence>
<protein>
    <recommendedName>
        <fullName evidence="5">Glycosyltransferase family 31 protein</fullName>
    </recommendedName>
</protein>
<feature type="compositionally biased region" description="Basic and acidic residues" evidence="1">
    <location>
        <begin position="390"/>
        <end position="442"/>
    </location>
</feature>
<feature type="chain" id="PRO_5025661890" description="Glycosyltransferase family 31 protein" evidence="2">
    <location>
        <begin position="27"/>
        <end position="576"/>
    </location>
</feature>
<organism evidence="3 4">
    <name type="scientific">Byssothecium circinans</name>
    <dbReference type="NCBI Taxonomy" id="147558"/>
    <lineage>
        <taxon>Eukaryota</taxon>
        <taxon>Fungi</taxon>
        <taxon>Dikarya</taxon>
        <taxon>Ascomycota</taxon>
        <taxon>Pezizomycotina</taxon>
        <taxon>Dothideomycetes</taxon>
        <taxon>Pleosporomycetidae</taxon>
        <taxon>Pleosporales</taxon>
        <taxon>Massarineae</taxon>
        <taxon>Massarinaceae</taxon>
        <taxon>Byssothecium</taxon>
    </lineage>
</organism>
<evidence type="ECO:0000256" key="1">
    <source>
        <dbReference type="SAM" id="MobiDB-lite"/>
    </source>
</evidence>
<dbReference type="Proteomes" id="UP000800035">
    <property type="component" value="Unassembled WGS sequence"/>
</dbReference>
<proteinExistence type="predicted"/>
<keyword evidence="2" id="KW-0732">Signal</keyword>
<evidence type="ECO:0000313" key="3">
    <source>
        <dbReference type="EMBL" id="KAF1948646.1"/>
    </source>
</evidence>
<keyword evidence="4" id="KW-1185">Reference proteome</keyword>
<dbReference type="OrthoDB" id="414175at2759"/>
<dbReference type="Gene3D" id="3.90.550.50">
    <property type="match status" value="1"/>
</dbReference>
<feature type="region of interest" description="Disordered" evidence="1">
    <location>
        <begin position="386"/>
        <end position="480"/>
    </location>
</feature>
<gene>
    <name evidence="3" type="ORF">CC80DRAFT_498077</name>
</gene>
<feature type="compositionally biased region" description="Polar residues" evidence="1">
    <location>
        <begin position="49"/>
        <end position="60"/>
    </location>
</feature>
<dbReference type="AlphaFoldDB" id="A0A6A5TD10"/>
<feature type="compositionally biased region" description="Low complexity" evidence="1">
    <location>
        <begin position="75"/>
        <end position="87"/>
    </location>
</feature>
<dbReference type="CDD" id="cd22249">
    <property type="entry name" value="UDM1_RNF168_RNF169-like"/>
    <property type="match status" value="1"/>
</dbReference>
<feature type="region of interest" description="Disordered" evidence="1">
    <location>
        <begin position="49"/>
        <end position="87"/>
    </location>
</feature>